<name>G8YIW3_PICSO</name>
<comment type="function">
    <text evidence="9">Accessory subunit of the mitochondrial membrane respiratory chain NADH dehydrogenase (Complex I), that is believed not to be involved in catalysis. Complex I functions in the transfer of electrons from NADH to the respiratory chain. The immediate electron acceptor for the enzyme is believed to be ubiquinone.</text>
</comment>
<keyword evidence="3 9" id="KW-0679">Respiratory chain</keyword>
<dbReference type="Proteomes" id="UP000005222">
    <property type="component" value="Chromosome G"/>
</dbReference>
<dbReference type="EMBL" id="FO082053">
    <property type="protein sequence ID" value="CCE80258.1"/>
    <property type="molecule type" value="Genomic_DNA"/>
</dbReference>
<dbReference type="InParanoid" id="G8YIW3"/>
<keyword evidence="8 9" id="KW-0472">Membrane</keyword>
<evidence type="ECO:0000313" key="11">
    <source>
        <dbReference type="EMBL" id="CCE81023.1"/>
    </source>
</evidence>
<dbReference type="EMBL" id="FO082052">
    <property type="protein sequence ID" value="CCE81023.1"/>
    <property type="molecule type" value="Genomic_DNA"/>
</dbReference>
<evidence type="ECO:0000256" key="6">
    <source>
        <dbReference type="ARBA" id="ARBA00022982"/>
    </source>
</evidence>
<evidence type="ECO:0000256" key="3">
    <source>
        <dbReference type="ARBA" id="ARBA00022660"/>
    </source>
</evidence>
<evidence type="ECO:0000256" key="2">
    <source>
        <dbReference type="ARBA" id="ARBA00022448"/>
    </source>
</evidence>
<gene>
    <name evidence="10" type="primary">Piso0_003362</name>
    <name evidence="10" type="ORF">GNLVRS01_PISO0G10654g</name>
    <name evidence="11" type="ORF">GNLVRS01_PISO0H10655g</name>
</gene>
<reference evidence="10" key="1">
    <citation type="submission" date="2011-10" db="EMBL/GenBank/DDBJ databases">
        <authorList>
            <person name="Genoscope - CEA"/>
        </authorList>
    </citation>
    <scope>NUCLEOTIDE SEQUENCE</scope>
</reference>
<keyword evidence="2 9" id="KW-0813">Transport</keyword>
<evidence type="ECO:0000256" key="7">
    <source>
        <dbReference type="ARBA" id="ARBA00023128"/>
    </source>
</evidence>
<dbReference type="InterPro" id="IPR038532">
    <property type="entry name" value="NDUFS4-like_sf"/>
</dbReference>
<dbReference type="HOGENOM" id="CLU_077196_2_1_1"/>
<dbReference type="eggNOG" id="KOG3389">
    <property type="taxonomic scope" value="Eukaryota"/>
</dbReference>
<keyword evidence="7 9" id="KW-0496">Mitochondrion</keyword>
<keyword evidence="5 9" id="KW-0809">Transit peptide</keyword>
<dbReference type="GO" id="GO:0022900">
    <property type="term" value="P:electron transport chain"/>
    <property type="evidence" value="ECO:0007669"/>
    <property type="project" value="InterPro"/>
</dbReference>
<protein>
    <recommendedName>
        <fullName evidence="9">NADH dehydrogenase [ubiquinone] iron-sulfur protein 4, mitochondrial</fullName>
    </recommendedName>
</protein>
<accession>G8YIW3</accession>
<dbReference type="STRING" id="559304.G8YIW3"/>
<dbReference type="InterPro" id="IPR006885">
    <property type="entry name" value="NADH_UbQ_FeS_4_mit-like"/>
</dbReference>
<evidence type="ECO:0000313" key="10">
    <source>
        <dbReference type="EMBL" id="CCE80258.1"/>
    </source>
</evidence>
<organism evidence="10 12">
    <name type="scientific">Pichia sorbitophila (strain ATCC MYA-4447 / BCRC 22081 / CBS 7064 / NBRC 10061 / NRRL Y-12695)</name>
    <name type="common">Hybrid yeast</name>
    <dbReference type="NCBI Taxonomy" id="559304"/>
    <lineage>
        <taxon>Eukaryota</taxon>
        <taxon>Fungi</taxon>
        <taxon>Dikarya</taxon>
        <taxon>Ascomycota</taxon>
        <taxon>Saccharomycotina</taxon>
        <taxon>Pichiomycetes</taxon>
        <taxon>Debaryomycetaceae</taxon>
        <taxon>Millerozyma</taxon>
    </lineage>
</organism>
<dbReference type="OrthoDB" id="3089at2759"/>
<evidence type="ECO:0000256" key="5">
    <source>
        <dbReference type="ARBA" id="ARBA00022946"/>
    </source>
</evidence>
<evidence type="ECO:0000313" key="12">
    <source>
        <dbReference type="Proteomes" id="UP000005222"/>
    </source>
</evidence>
<dbReference type="PANTHER" id="PTHR12219:SF8">
    <property type="entry name" value="NADH DEHYDROGENASE [UBIQUINONE] IRON-SULFUR PROTEIN 4, MITOCHONDRIAL"/>
    <property type="match status" value="1"/>
</dbReference>
<keyword evidence="6 9" id="KW-0249">Electron transport</keyword>
<evidence type="ECO:0000256" key="8">
    <source>
        <dbReference type="ARBA" id="ARBA00023136"/>
    </source>
</evidence>
<proteinExistence type="inferred from homology"/>
<keyword evidence="12" id="KW-1185">Reference proteome</keyword>
<reference evidence="12" key="2">
    <citation type="journal article" date="2012" name="G3 (Bethesda)">
        <title>Pichia sorbitophila, an interspecies yeast hybrid reveals early steps of genome resolution following polyploidization.</title>
        <authorList>
            <person name="Leh Louis V."/>
            <person name="Despons L."/>
            <person name="Friedrich A."/>
            <person name="Martin T."/>
            <person name="Durrens P."/>
            <person name="Casaregola S."/>
            <person name="Neuveglise C."/>
            <person name="Fairhead C."/>
            <person name="Marck C."/>
            <person name="Cruz J.A."/>
            <person name="Straub M.L."/>
            <person name="Kugler V."/>
            <person name="Sacerdot C."/>
            <person name="Uzunov Z."/>
            <person name="Thierry A."/>
            <person name="Weiss S."/>
            <person name="Bleykasten C."/>
            <person name="De Montigny J."/>
            <person name="Jacques N."/>
            <person name="Jung P."/>
            <person name="Lemaire M."/>
            <person name="Mallet S."/>
            <person name="Morel G."/>
            <person name="Richard G.F."/>
            <person name="Sarkar A."/>
            <person name="Savel G."/>
            <person name="Schacherer J."/>
            <person name="Seret M.L."/>
            <person name="Talla E."/>
            <person name="Samson G."/>
            <person name="Jubin C."/>
            <person name="Poulain J."/>
            <person name="Vacherie B."/>
            <person name="Barbe V."/>
            <person name="Pelletier E."/>
            <person name="Sherman D.J."/>
            <person name="Westhof E."/>
            <person name="Weissenbach J."/>
            <person name="Baret P.V."/>
            <person name="Wincker P."/>
            <person name="Gaillardin C."/>
            <person name="Dujon B."/>
            <person name="Souciet J.L."/>
        </authorList>
    </citation>
    <scope>NUCLEOTIDE SEQUENCE [LARGE SCALE GENOMIC DNA]</scope>
    <source>
        <strain evidence="12">ATCC MYA-4447 / BCRC 22081 / CBS 7064 / NBRC 10061 / NRRL Y-12695</strain>
    </source>
</reference>
<dbReference type="GO" id="GO:0005743">
    <property type="term" value="C:mitochondrial inner membrane"/>
    <property type="evidence" value="ECO:0007669"/>
    <property type="project" value="UniProtKB-SubCell"/>
</dbReference>
<sequence>MLARQYLKKNFAAPTRFFSSGKVAFQKTPEIYENGADRPKELISGAPAELTTKRVVRIYQEAKSATQSGQFNSSHWKLNWDVLGKGNRWENDLIGYQSSADYMQGTTMKFDTKEAAIRFAEGQGWDHYVQEPKKKHFRKKEYAMNFYHSSGPLKHIRTK</sequence>
<dbReference type="PANTHER" id="PTHR12219">
    <property type="entry name" value="NADH-UBIQUINONE OXIDOREDUCTASE"/>
    <property type="match status" value="1"/>
</dbReference>
<dbReference type="Gene3D" id="3.30.160.190">
    <property type="entry name" value="atu1810 like domain"/>
    <property type="match status" value="1"/>
</dbReference>
<dbReference type="Proteomes" id="UP000005222">
    <property type="component" value="Chromosome H"/>
</dbReference>
<keyword evidence="4 9" id="KW-0999">Mitochondrion inner membrane</keyword>
<comment type="subcellular location">
    <subcellularLocation>
        <location evidence="9">Mitochondrion inner membrane</location>
        <topology evidence="9">Peripheral membrane protein</topology>
        <orientation evidence="9">Matrix side</orientation>
    </subcellularLocation>
</comment>
<dbReference type="Pfam" id="PF04800">
    <property type="entry name" value="NDUS4"/>
    <property type="match status" value="1"/>
</dbReference>
<evidence type="ECO:0000256" key="4">
    <source>
        <dbReference type="ARBA" id="ARBA00022792"/>
    </source>
</evidence>
<comment type="similarity">
    <text evidence="1 9">Belongs to the complex I NDUFS4 subunit family.</text>
</comment>
<evidence type="ECO:0000256" key="1">
    <source>
        <dbReference type="ARBA" id="ARBA00005882"/>
    </source>
</evidence>
<dbReference type="AlphaFoldDB" id="G8YIW3"/>
<evidence type="ECO:0000256" key="9">
    <source>
        <dbReference type="RuleBase" id="RU367010"/>
    </source>
</evidence>
<dbReference type="FunFam" id="3.30.160.190:FF:000001">
    <property type="entry name" value="NADH-ubiquinone oxidoreductase 21 kDa subunit mitochondrial"/>
    <property type="match status" value="1"/>
</dbReference>